<evidence type="ECO:0000313" key="2">
    <source>
        <dbReference type="Proteomes" id="UP000002222"/>
    </source>
</evidence>
<name>D1B1U0_SULD5</name>
<dbReference type="OrthoDB" id="5327097at2"/>
<evidence type="ECO:0000313" key="1">
    <source>
        <dbReference type="EMBL" id="ACZ12060.1"/>
    </source>
</evidence>
<gene>
    <name evidence="1" type="ordered locus">Sdel_1035</name>
</gene>
<dbReference type="RefSeq" id="WP_012856818.1">
    <property type="nucleotide sequence ID" value="NC_013512.1"/>
</dbReference>
<dbReference type="Proteomes" id="UP000002222">
    <property type="component" value="Chromosome"/>
</dbReference>
<proteinExistence type="predicted"/>
<accession>D1B1U0</accession>
<keyword evidence="2" id="KW-1185">Reference proteome</keyword>
<dbReference type="KEGG" id="sdl:Sdel_1035"/>
<organism evidence="1 2">
    <name type="scientific">Sulfurospirillum deleyianum (strain ATCC 51133 / DSM 6946 / 5175)</name>
    <dbReference type="NCBI Taxonomy" id="525898"/>
    <lineage>
        <taxon>Bacteria</taxon>
        <taxon>Pseudomonadati</taxon>
        <taxon>Campylobacterota</taxon>
        <taxon>Epsilonproteobacteria</taxon>
        <taxon>Campylobacterales</taxon>
        <taxon>Sulfurospirillaceae</taxon>
        <taxon>Sulfurospirillum</taxon>
    </lineage>
</organism>
<protein>
    <recommendedName>
        <fullName evidence="3">Transformation system protein</fullName>
    </recommendedName>
</protein>
<dbReference type="EMBL" id="CP001816">
    <property type="protein sequence ID" value="ACZ12060.1"/>
    <property type="molecule type" value="Genomic_DNA"/>
</dbReference>
<evidence type="ECO:0008006" key="3">
    <source>
        <dbReference type="Google" id="ProtNLM"/>
    </source>
</evidence>
<reference evidence="2" key="1">
    <citation type="submission" date="2009-11" db="EMBL/GenBank/DDBJ databases">
        <title>The complete genome of Sulfurospirillum deleyianum DSM 6946.</title>
        <authorList>
            <consortium name="US DOE Joint Genome Institute (JGI-PGF)"/>
            <person name="Lucas S."/>
            <person name="Copeland A."/>
            <person name="Lapidus A."/>
            <person name="Glavina del Rio T."/>
            <person name="Dalin E."/>
            <person name="Tice H."/>
            <person name="Bruce D."/>
            <person name="Goodwin L."/>
            <person name="Pitluck S."/>
            <person name="Kyrpides N."/>
            <person name="Mavromatis K."/>
            <person name="Ivanova N."/>
            <person name="Ovchinnikova G."/>
            <person name="Munk A.C."/>
            <person name="Lu M."/>
            <person name="Brettin T."/>
            <person name="Detter J.C."/>
            <person name="Han C."/>
            <person name="Tapia R."/>
            <person name="Larimer F."/>
            <person name="Land M."/>
            <person name="Hauser L."/>
            <person name="Markowitz V."/>
            <person name="Cheng J.F."/>
            <person name="Hugenholtz P."/>
            <person name="Woyke T."/>
            <person name="Wu D."/>
            <person name="Aumann P."/>
            <person name="Schneider S."/>
            <person name="Lang E."/>
            <person name="Spring S."/>
            <person name="Klenk H.P."/>
            <person name="Eisen J.A."/>
        </authorList>
    </citation>
    <scope>NUCLEOTIDE SEQUENCE [LARGE SCALE GENOMIC DNA]</scope>
    <source>
        <strain evidence="2">ATCC 51133 / DSM 6946 / 5175</strain>
    </source>
</reference>
<dbReference type="eggNOG" id="ENOG5032MF9">
    <property type="taxonomic scope" value="Bacteria"/>
</dbReference>
<sequence precursor="true">MKTLLKIGITSCYFLTLTHAQEVVSLHNNFKEYDLLFEKIAERRIGADTVMLNELKNPFIIVVEESINKDANQTLQEPLYALEAILNQKAKINGEWYKRNDQIGLFKLVTIYRDRVILQNEIEKKELVIRTKDERNIKIFTK</sequence>
<reference evidence="1 2" key="2">
    <citation type="journal article" date="2010" name="Stand. Genomic Sci.">
        <title>Complete genome sequence of Sulfurospirillum deleyianum type strain (5175).</title>
        <authorList>
            <person name="Sikorski J."/>
            <person name="Lapidus A."/>
            <person name="Copeland A."/>
            <person name="Glavina Del Rio T."/>
            <person name="Nolan M."/>
            <person name="Lucas S."/>
            <person name="Chen F."/>
            <person name="Tice H."/>
            <person name="Cheng J.F."/>
            <person name="Saunders E."/>
            <person name="Bruce D."/>
            <person name="Goodwin L."/>
            <person name="Pitluck S."/>
            <person name="Ovchinnikova G."/>
            <person name="Pati A."/>
            <person name="Ivanova N."/>
            <person name="Mavromatis K."/>
            <person name="Chen A."/>
            <person name="Palaniappan K."/>
            <person name="Chain P."/>
            <person name="Land M."/>
            <person name="Hauser L."/>
            <person name="Chang Y.J."/>
            <person name="Jeffries C.D."/>
            <person name="Brettin T."/>
            <person name="Detter J.C."/>
            <person name="Han C."/>
            <person name="Rohde M."/>
            <person name="Lang E."/>
            <person name="Spring S."/>
            <person name="Goker M."/>
            <person name="Bristow J."/>
            <person name="Eisen J.A."/>
            <person name="Markowitz V."/>
            <person name="Hugenholtz P."/>
            <person name="Kyrpides N.C."/>
            <person name="Klenk H.P."/>
        </authorList>
    </citation>
    <scope>NUCLEOTIDE SEQUENCE [LARGE SCALE GENOMIC DNA]</scope>
    <source>
        <strain evidence="2">ATCC 51133 / DSM 6946 / 5175</strain>
    </source>
</reference>
<dbReference type="AlphaFoldDB" id="D1B1U0"/>
<dbReference type="STRING" id="525898.Sdel_1035"/>
<dbReference type="HOGENOM" id="CLU_1814821_0_0_7"/>